<feature type="region of interest" description="Disordered" evidence="3">
    <location>
        <begin position="1"/>
        <end position="55"/>
    </location>
</feature>
<keyword evidence="1" id="KW-0677">Repeat</keyword>
<evidence type="ECO:0000313" key="5">
    <source>
        <dbReference type="EMBL" id="ORY98780.1"/>
    </source>
</evidence>
<proteinExistence type="predicted"/>
<dbReference type="OrthoDB" id="5588096at2759"/>
<feature type="region of interest" description="Disordered" evidence="3">
    <location>
        <begin position="471"/>
        <end position="505"/>
    </location>
</feature>
<feature type="compositionally biased region" description="Basic and acidic residues" evidence="3">
    <location>
        <begin position="147"/>
        <end position="158"/>
    </location>
</feature>
<dbReference type="Pfam" id="PF23742">
    <property type="entry name" value="VBS_C3G9"/>
    <property type="match status" value="1"/>
</dbReference>
<evidence type="ECO:0000256" key="2">
    <source>
        <dbReference type="SAM" id="Coils"/>
    </source>
</evidence>
<dbReference type="Pfam" id="PF08518">
    <property type="entry name" value="GIT_SHD"/>
    <property type="match status" value="2"/>
</dbReference>
<feature type="compositionally biased region" description="Basic and acidic residues" evidence="3">
    <location>
        <begin position="11"/>
        <end position="20"/>
    </location>
</feature>
<feature type="domain" description="GIT Spa2 homology (SHD)" evidence="4">
    <location>
        <begin position="94"/>
        <end position="124"/>
    </location>
</feature>
<gene>
    <name evidence="5" type="ORF">BCR43DRAFT_436976</name>
</gene>
<keyword evidence="2" id="KW-0175">Coiled coil</keyword>
<evidence type="ECO:0000313" key="6">
    <source>
        <dbReference type="Proteomes" id="UP000242180"/>
    </source>
</evidence>
<evidence type="ECO:0000256" key="3">
    <source>
        <dbReference type="SAM" id="MobiDB-lite"/>
    </source>
</evidence>
<dbReference type="InterPro" id="IPR013724">
    <property type="entry name" value="GIT_SHD"/>
</dbReference>
<dbReference type="GO" id="GO:1902716">
    <property type="term" value="C:cell cortex of growing cell tip"/>
    <property type="evidence" value="ECO:0007669"/>
    <property type="project" value="TreeGrafter"/>
</dbReference>
<reference evidence="5 6" key="1">
    <citation type="submission" date="2016-07" db="EMBL/GenBank/DDBJ databases">
        <title>Pervasive Adenine N6-methylation of Active Genes in Fungi.</title>
        <authorList>
            <consortium name="DOE Joint Genome Institute"/>
            <person name="Mondo S.J."/>
            <person name="Dannebaum R.O."/>
            <person name="Kuo R.C."/>
            <person name="Labutti K."/>
            <person name="Haridas S."/>
            <person name="Kuo A."/>
            <person name="Salamov A."/>
            <person name="Ahrendt S.R."/>
            <person name="Lipzen A."/>
            <person name="Sullivan W."/>
            <person name="Andreopoulos W.B."/>
            <person name="Clum A."/>
            <person name="Lindquist E."/>
            <person name="Daum C."/>
            <person name="Ramamoorthy G.K."/>
            <person name="Gryganskyi A."/>
            <person name="Culley D."/>
            <person name="Magnuson J.K."/>
            <person name="James T.Y."/>
            <person name="O'Malley M.A."/>
            <person name="Stajich J.E."/>
            <person name="Spatafora J.W."/>
            <person name="Visel A."/>
            <person name="Grigoriev I.V."/>
        </authorList>
    </citation>
    <scope>NUCLEOTIDE SEQUENCE [LARGE SCALE GENOMIC DNA]</scope>
    <source>
        <strain evidence="5 6">NRRL 2496</strain>
    </source>
</reference>
<dbReference type="PANTHER" id="PTHR21601">
    <property type="entry name" value="SPA2 PROTEIN"/>
    <property type="match status" value="1"/>
</dbReference>
<keyword evidence="6" id="KW-1185">Reference proteome</keyword>
<evidence type="ECO:0000256" key="1">
    <source>
        <dbReference type="ARBA" id="ARBA00022737"/>
    </source>
</evidence>
<feature type="region of interest" description="Disordered" evidence="3">
    <location>
        <begin position="138"/>
        <end position="217"/>
    </location>
</feature>
<dbReference type="Proteomes" id="UP000242180">
    <property type="component" value="Unassembled WGS sequence"/>
</dbReference>
<dbReference type="STRING" id="13706.A0A1X2HI66"/>
<name>A0A1X2HI66_SYNRA</name>
<sequence>MAYSRTPPHSPGHDDWDARGPKPAKTYSTSSRSTSTHQSRTQSLASSTGRGYSSSNASAYEAAARTYYLELKKYLAALLAKEAAEGAHPQRVSARQKLARLNGLQFHELAMDVYDELMRLPFLPVSDEFHPRRNQARQKLATLPSVRFKDLASDDPHRPPVPPIPGSPKNNDSNKPQATNIVPVKGMINVEQVGDTQTEEERDYRRQNGSKDSSNFQSLDSLMADLGNMMDQERQSRLKQLQEEYNRLDDRYQQLQHEHRNQQDVVEEVKEETRHLLEQIKLLSGKNDTLRAEKQRAEDRAKRLAEEVKEWQSKYDKSRLELRSLKAMSMMDQPTQDIIKSNFLQPSRDGAISHDDIISYQTAIDDLLRVARSSKPSEVLFTMQKVVMICKRMTESVDDHEERAALSSSNQSSLHSLKSQFSASLTQLLNAAKNHANSMGVSPVSLLDVAAGNLTGVVVDLVKLLGMSPGKTRGMSEDDRGDDMLKPISNGATGRTTPKKDSGDALEPAELADYLKTETDHIVQTIQSLLGALRSPGQASQVYDIITSIMNIVASIVEVAESTFSSGPGYRYRKQGGLVLSDLQQCKKRLVHIRDTSFARSPESASAVAKRDLAKEAYEIAKYTKELINVIDE</sequence>
<dbReference type="GO" id="GO:0005078">
    <property type="term" value="F:MAP-kinase scaffold activity"/>
    <property type="evidence" value="ECO:0007669"/>
    <property type="project" value="TreeGrafter"/>
</dbReference>
<dbReference type="InterPro" id="IPR039892">
    <property type="entry name" value="Spa2/Sph1"/>
</dbReference>
<accession>A0A1X2HI66</accession>
<dbReference type="AlphaFoldDB" id="A0A1X2HI66"/>
<feature type="compositionally biased region" description="Low complexity" evidence="3">
    <location>
        <begin position="28"/>
        <end position="43"/>
    </location>
</feature>
<dbReference type="InterPro" id="IPR022018">
    <property type="entry name" value="GIT1_C"/>
</dbReference>
<comment type="caution">
    <text evidence="5">The sequence shown here is derived from an EMBL/GenBank/DDBJ whole genome shotgun (WGS) entry which is preliminary data.</text>
</comment>
<dbReference type="Gene3D" id="1.20.120.330">
    <property type="entry name" value="Nucleotidyltransferases domain 2"/>
    <property type="match status" value="1"/>
</dbReference>
<dbReference type="PANTHER" id="PTHR21601:SF0">
    <property type="entry name" value="PROTEIN SPA2-RELATED"/>
    <property type="match status" value="1"/>
</dbReference>
<dbReference type="OMA" id="VPNKSIM"/>
<dbReference type="InterPro" id="IPR056439">
    <property type="entry name" value="VBS_C3G9"/>
</dbReference>
<feature type="coiled-coil region" evidence="2">
    <location>
        <begin position="231"/>
        <end position="328"/>
    </location>
</feature>
<organism evidence="5 6">
    <name type="scientific">Syncephalastrum racemosum</name>
    <name type="common">Filamentous fungus</name>
    <dbReference type="NCBI Taxonomy" id="13706"/>
    <lineage>
        <taxon>Eukaryota</taxon>
        <taxon>Fungi</taxon>
        <taxon>Fungi incertae sedis</taxon>
        <taxon>Mucoromycota</taxon>
        <taxon>Mucoromycotina</taxon>
        <taxon>Mucoromycetes</taxon>
        <taxon>Mucorales</taxon>
        <taxon>Syncephalastraceae</taxon>
        <taxon>Syncephalastrum</taxon>
    </lineage>
</organism>
<dbReference type="InParanoid" id="A0A1X2HI66"/>
<feature type="compositionally biased region" description="Polar residues" evidence="3">
    <location>
        <begin position="169"/>
        <end position="180"/>
    </location>
</feature>
<dbReference type="EMBL" id="MCGN01000003">
    <property type="protein sequence ID" value="ORY98780.1"/>
    <property type="molecule type" value="Genomic_DNA"/>
</dbReference>
<feature type="domain" description="GIT Spa2 homology (SHD)" evidence="4">
    <location>
        <begin position="136"/>
        <end position="155"/>
    </location>
</feature>
<protein>
    <recommendedName>
        <fullName evidence="4">GIT Spa2 homology (SHD) domain-containing protein</fullName>
    </recommendedName>
</protein>
<dbReference type="GO" id="GO:0005826">
    <property type="term" value="C:actomyosin contractile ring"/>
    <property type="evidence" value="ECO:0007669"/>
    <property type="project" value="TreeGrafter"/>
</dbReference>
<feature type="compositionally biased region" description="Basic and acidic residues" evidence="3">
    <location>
        <begin position="474"/>
        <end position="485"/>
    </location>
</feature>
<dbReference type="SMART" id="SM00555">
    <property type="entry name" value="GIT"/>
    <property type="match status" value="2"/>
</dbReference>
<dbReference type="Pfam" id="PF12205">
    <property type="entry name" value="GIT1_C"/>
    <property type="match status" value="1"/>
</dbReference>
<evidence type="ECO:0000259" key="4">
    <source>
        <dbReference type="SMART" id="SM00555"/>
    </source>
</evidence>